<protein>
    <submittedName>
        <fullName evidence="3">Uncharacterized protein LOC110414887</fullName>
    </submittedName>
</protein>
<dbReference type="InterPro" id="IPR057670">
    <property type="entry name" value="SH3_retrovirus"/>
</dbReference>
<evidence type="ECO:0000313" key="2">
    <source>
        <dbReference type="Proteomes" id="UP000504621"/>
    </source>
</evidence>
<reference evidence="3" key="1">
    <citation type="submission" date="2025-08" db="UniProtKB">
        <authorList>
            <consortium name="RefSeq"/>
        </authorList>
    </citation>
    <scope>IDENTIFICATION</scope>
    <source>
        <tissue evidence="3">Leaf</tissue>
    </source>
</reference>
<dbReference type="OrthoDB" id="1749346at2759"/>
<evidence type="ECO:0000259" key="1">
    <source>
        <dbReference type="Pfam" id="PF25597"/>
    </source>
</evidence>
<sequence>MGFSDISKGYKLYDVDTNKVFINRDVKFDEGSQWNWEKSLIESFKNLNISAYLIPRINRDEEKDLEDENLVVRGTRSLSDIYERCNSMIMEPNSIAEATTDKDWLQAMKNKVEMIHKSKTWVLVQRPSDHKVIGVKWIFKTKLNTDDLVNKLEARLVVKGKLCKNYGSSLAGESRYRSLVGCLLHLSAPRLDIMYFASALLKFMQTPSDLQLMATKRVLKNIKGTADFGLMFNKNESENLLGYCDNDWSRSIENSRSTSNFCFSFASVVFAWNCKKQDVVA</sequence>
<gene>
    <name evidence="3" type="primary">LOC110414887</name>
</gene>
<proteinExistence type="predicted"/>
<keyword evidence="2" id="KW-1185">Reference proteome</keyword>
<name>A0A6J1A540_9ROSI</name>
<dbReference type="PANTHER" id="PTHR11439:SF502">
    <property type="entry name" value="SECRETED RXLR EFFECTOR PROTEIN 161-LIKE"/>
    <property type="match status" value="1"/>
</dbReference>
<dbReference type="AlphaFoldDB" id="A0A6J1A540"/>
<dbReference type="Pfam" id="PF25597">
    <property type="entry name" value="SH3_retrovirus"/>
    <property type="match status" value="1"/>
</dbReference>
<dbReference type="PANTHER" id="PTHR11439">
    <property type="entry name" value="GAG-POL-RELATED RETROTRANSPOSON"/>
    <property type="match status" value="1"/>
</dbReference>
<feature type="domain" description="Retroviral polymerase SH3-like" evidence="1">
    <location>
        <begin position="1"/>
        <end position="39"/>
    </location>
</feature>
<evidence type="ECO:0000313" key="3">
    <source>
        <dbReference type="RefSeq" id="XP_021281965.1"/>
    </source>
</evidence>
<dbReference type="GeneID" id="110414887"/>
<dbReference type="Proteomes" id="UP000504621">
    <property type="component" value="Unplaced"/>
</dbReference>
<dbReference type="RefSeq" id="XP_021281965.1">
    <property type="nucleotide sequence ID" value="XM_021426290.1"/>
</dbReference>
<organism evidence="2 3">
    <name type="scientific">Herrania umbratica</name>
    <dbReference type="NCBI Taxonomy" id="108875"/>
    <lineage>
        <taxon>Eukaryota</taxon>
        <taxon>Viridiplantae</taxon>
        <taxon>Streptophyta</taxon>
        <taxon>Embryophyta</taxon>
        <taxon>Tracheophyta</taxon>
        <taxon>Spermatophyta</taxon>
        <taxon>Magnoliopsida</taxon>
        <taxon>eudicotyledons</taxon>
        <taxon>Gunneridae</taxon>
        <taxon>Pentapetalae</taxon>
        <taxon>rosids</taxon>
        <taxon>malvids</taxon>
        <taxon>Malvales</taxon>
        <taxon>Malvaceae</taxon>
        <taxon>Byttnerioideae</taxon>
        <taxon>Herrania</taxon>
    </lineage>
</organism>
<accession>A0A6J1A540</accession>